<dbReference type="SMART" id="SM00382">
    <property type="entry name" value="AAA"/>
    <property type="match status" value="1"/>
</dbReference>
<dbReference type="GO" id="GO:0000723">
    <property type="term" value="P:telomere maintenance"/>
    <property type="evidence" value="ECO:0007669"/>
    <property type="project" value="InterPro"/>
</dbReference>
<dbReference type="CDD" id="cd18809">
    <property type="entry name" value="SF1_C_RecD"/>
    <property type="match status" value="1"/>
</dbReference>
<name>A0A2I1NBB8_9BACT</name>
<keyword evidence="3" id="KW-0347">Helicase</keyword>
<dbReference type="Gene3D" id="3.40.50.300">
    <property type="entry name" value="P-loop containing nucleotide triphosphate hydrolases"/>
    <property type="match status" value="2"/>
</dbReference>
<dbReference type="GO" id="GO:0006281">
    <property type="term" value="P:DNA repair"/>
    <property type="evidence" value="ECO:0007669"/>
    <property type="project" value="InterPro"/>
</dbReference>
<dbReference type="InterPro" id="IPR003593">
    <property type="entry name" value="AAA+_ATPase"/>
</dbReference>
<dbReference type="InterPro" id="IPR051055">
    <property type="entry name" value="PIF1_helicase"/>
</dbReference>
<dbReference type="Pfam" id="PF02689">
    <property type="entry name" value="Herpes_Helicase"/>
    <property type="match status" value="1"/>
</dbReference>
<dbReference type="SUPFAM" id="SSF52540">
    <property type="entry name" value="P-loop containing nucleoside triphosphate hydrolases"/>
    <property type="match status" value="2"/>
</dbReference>
<dbReference type="PANTHER" id="PTHR47642">
    <property type="entry name" value="ATP-DEPENDENT DNA HELICASE"/>
    <property type="match status" value="1"/>
</dbReference>
<evidence type="ECO:0000256" key="3">
    <source>
        <dbReference type="ARBA" id="ARBA00022806"/>
    </source>
</evidence>
<keyword evidence="1" id="KW-0547">Nucleotide-binding</keyword>
<evidence type="ECO:0000313" key="6">
    <source>
        <dbReference type="EMBL" id="PKZ29683.1"/>
    </source>
</evidence>
<dbReference type="Pfam" id="PF05970">
    <property type="entry name" value="PIF1"/>
    <property type="match status" value="1"/>
</dbReference>
<comment type="caution">
    <text evidence="6">The sequence shown here is derived from an EMBL/GenBank/DDBJ whole genome shotgun (WGS) entry which is preliminary data.</text>
</comment>
<evidence type="ECO:0000256" key="4">
    <source>
        <dbReference type="ARBA" id="ARBA00022840"/>
    </source>
</evidence>
<dbReference type="EMBL" id="PKHU01000002">
    <property type="protein sequence ID" value="PKZ29683.1"/>
    <property type="molecule type" value="Genomic_DNA"/>
</dbReference>
<evidence type="ECO:0000256" key="1">
    <source>
        <dbReference type="ARBA" id="ARBA00022741"/>
    </source>
</evidence>
<proteinExistence type="predicted"/>
<keyword evidence="4" id="KW-0067">ATP-binding</keyword>
<dbReference type="InterPro" id="IPR027417">
    <property type="entry name" value="P-loop_NTPase"/>
</dbReference>
<dbReference type="Proteomes" id="UP000234639">
    <property type="component" value="Unassembled WGS sequence"/>
</dbReference>
<dbReference type="InterPro" id="IPR003840">
    <property type="entry name" value="DNA_helicase_dom"/>
</dbReference>
<dbReference type="GO" id="GO:0016787">
    <property type="term" value="F:hydrolase activity"/>
    <property type="evidence" value="ECO:0007669"/>
    <property type="project" value="UniProtKB-KW"/>
</dbReference>
<evidence type="ECO:0000259" key="5">
    <source>
        <dbReference type="SMART" id="SM00382"/>
    </source>
</evidence>
<dbReference type="GO" id="GO:0003678">
    <property type="term" value="F:DNA helicase activity"/>
    <property type="evidence" value="ECO:0007669"/>
    <property type="project" value="InterPro"/>
</dbReference>
<dbReference type="GO" id="GO:0005524">
    <property type="term" value="F:ATP binding"/>
    <property type="evidence" value="ECO:0007669"/>
    <property type="project" value="UniProtKB-KW"/>
</dbReference>
<sequence>MIDELINFLKTDNIFLTGGAGVGKSYTVSKIIKHYRDENLGVVSLGSTGISAVNIGGLTLHSFFGFGICKNKNELSEYDKGSKAKEKLKNLKNILDKTELIIIDEISMVSADLFEMIYLRLVNLAYKGRVLVVGDFYQLPPIIKEQNLDLFQRSIYAFGSYAWEMMKFKNIELIKPKRTKNLEFFKVLSKIRVGKISIEDARYLYGFTEVNFTPSSDETVLFGRNKEANELNAFMLEKLHSPLLKHSGKTIINDNLVHKDRIDKWLNNLNVATTFEFKIGVKVIFTINKYKNIIDDSEFYNGEQGVIKDIFLNDGEISEILVEKNNGELVEVKPNNYDFGEYINENDELKYNIIASFFQFPLRLAYAITIHKSQGMSIERLTCDLTHIFAEGQLYVALSRAIEPNNLKIIYKKSENFNSYLNRVIKSHKDVDEFYKKTDFLKYE</sequence>
<evidence type="ECO:0000256" key="2">
    <source>
        <dbReference type="ARBA" id="ARBA00022801"/>
    </source>
</evidence>
<dbReference type="RefSeq" id="WP_101636688.1">
    <property type="nucleotide sequence ID" value="NZ_PKHU01000002.1"/>
</dbReference>
<keyword evidence="2" id="KW-0378">Hydrolase</keyword>
<gene>
    <name evidence="6" type="ORF">CYJ41_01990</name>
</gene>
<protein>
    <recommendedName>
        <fullName evidence="5">AAA+ ATPase domain-containing protein</fullName>
    </recommendedName>
</protein>
<organism evidence="6 7">
    <name type="scientific">Campylobacter ureolyticus</name>
    <dbReference type="NCBI Taxonomy" id="827"/>
    <lineage>
        <taxon>Bacteria</taxon>
        <taxon>Pseudomonadati</taxon>
        <taxon>Campylobacterota</taxon>
        <taxon>Epsilonproteobacteria</taxon>
        <taxon>Campylobacterales</taxon>
        <taxon>Campylobacteraceae</taxon>
        <taxon>Campylobacter</taxon>
    </lineage>
</organism>
<evidence type="ECO:0000313" key="7">
    <source>
        <dbReference type="Proteomes" id="UP000234639"/>
    </source>
</evidence>
<dbReference type="InterPro" id="IPR010285">
    <property type="entry name" value="DNA_helicase_pif1-like_DEAD"/>
</dbReference>
<reference evidence="6 7" key="1">
    <citation type="submission" date="2017-12" db="EMBL/GenBank/DDBJ databases">
        <title>Phylogenetic diversity of female urinary microbiome.</title>
        <authorList>
            <person name="Thomas-White K."/>
            <person name="Wolfe A.J."/>
        </authorList>
    </citation>
    <scope>NUCLEOTIDE SEQUENCE [LARGE SCALE GENOMIC DNA]</scope>
    <source>
        <strain evidence="6 7">UMB0112</strain>
    </source>
</reference>
<feature type="domain" description="AAA+ ATPase" evidence="5">
    <location>
        <begin position="10"/>
        <end position="316"/>
    </location>
</feature>
<accession>A0A2I1NBB8</accession>
<dbReference type="AlphaFoldDB" id="A0A2I1NBB8"/>